<dbReference type="InterPro" id="IPR046373">
    <property type="entry name" value="Acyl-CoA_Oxase/DH_mid-dom_sf"/>
</dbReference>
<dbReference type="Pfam" id="PF02770">
    <property type="entry name" value="Acyl-CoA_dh_M"/>
    <property type="match status" value="1"/>
</dbReference>
<keyword evidence="9" id="KW-1185">Reference proteome</keyword>
<evidence type="ECO:0000259" key="5">
    <source>
        <dbReference type="Pfam" id="PF00441"/>
    </source>
</evidence>
<reference evidence="8 9" key="1">
    <citation type="submission" date="2024-03" db="EMBL/GenBank/DDBJ databases">
        <title>Novel species of the genus Variovorax.</title>
        <authorList>
            <person name="Liu Q."/>
            <person name="Xin Y.-H."/>
        </authorList>
    </citation>
    <scope>NUCLEOTIDE SEQUENCE [LARGE SCALE GENOMIC DNA]</scope>
    <source>
        <strain evidence="8 9">KACC 18901</strain>
    </source>
</reference>
<feature type="domain" description="Acyl-CoA dehydrogenase/oxidase N-terminal" evidence="7">
    <location>
        <begin position="38"/>
        <end position="157"/>
    </location>
</feature>
<evidence type="ECO:0000256" key="1">
    <source>
        <dbReference type="ARBA" id="ARBA00001974"/>
    </source>
</evidence>
<dbReference type="InterPro" id="IPR052166">
    <property type="entry name" value="Diverse_Acyl-CoA_DH"/>
</dbReference>
<accession>A0ABU8XAP7</accession>
<dbReference type="RefSeq" id="WP_340335820.1">
    <property type="nucleotide sequence ID" value="NZ_JBBKZS010000005.1"/>
</dbReference>
<dbReference type="Gene3D" id="2.40.110.10">
    <property type="entry name" value="Butyryl-CoA Dehydrogenase, subunit A, domain 2"/>
    <property type="match status" value="1"/>
</dbReference>
<dbReference type="Gene3D" id="1.10.540.10">
    <property type="entry name" value="Acyl-CoA dehydrogenase/oxidase, N-terminal domain"/>
    <property type="match status" value="1"/>
</dbReference>
<dbReference type="InterPro" id="IPR036250">
    <property type="entry name" value="AcylCo_DH-like_C"/>
</dbReference>
<evidence type="ECO:0000259" key="6">
    <source>
        <dbReference type="Pfam" id="PF02770"/>
    </source>
</evidence>
<evidence type="ECO:0000256" key="2">
    <source>
        <dbReference type="ARBA" id="ARBA00009347"/>
    </source>
</evidence>
<proteinExistence type="inferred from homology"/>
<keyword evidence="4" id="KW-0274">FAD</keyword>
<protein>
    <submittedName>
        <fullName evidence="8">Acyl-CoA dehydrogenase family protein</fullName>
    </submittedName>
</protein>
<comment type="cofactor">
    <cofactor evidence="1">
        <name>FAD</name>
        <dbReference type="ChEBI" id="CHEBI:57692"/>
    </cofactor>
</comment>
<dbReference type="Pfam" id="PF00441">
    <property type="entry name" value="Acyl-CoA_dh_1"/>
    <property type="match status" value="1"/>
</dbReference>
<dbReference type="InterPro" id="IPR009100">
    <property type="entry name" value="AcylCoA_DH/oxidase_NM_dom_sf"/>
</dbReference>
<evidence type="ECO:0000259" key="7">
    <source>
        <dbReference type="Pfam" id="PF02771"/>
    </source>
</evidence>
<dbReference type="InterPro" id="IPR037069">
    <property type="entry name" value="AcylCoA_DH/ox_N_sf"/>
</dbReference>
<organism evidence="8 9">
    <name type="scientific">Variovorax robiniae</name>
    <dbReference type="NCBI Taxonomy" id="1836199"/>
    <lineage>
        <taxon>Bacteria</taxon>
        <taxon>Pseudomonadati</taxon>
        <taxon>Pseudomonadota</taxon>
        <taxon>Betaproteobacteria</taxon>
        <taxon>Burkholderiales</taxon>
        <taxon>Comamonadaceae</taxon>
        <taxon>Variovorax</taxon>
    </lineage>
</organism>
<evidence type="ECO:0000313" key="9">
    <source>
        <dbReference type="Proteomes" id="UP001367030"/>
    </source>
</evidence>
<dbReference type="PANTHER" id="PTHR42803">
    <property type="entry name" value="ACYL-COA DEHYDROGENASE"/>
    <property type="match status" value="1"/>
</dbReference>
<feature type="domain" description="Acyl-CoA oxidase/dehydrogenase middle" evidence="6">
    <location>
        <begin position="162"/>
        <end position="266"/>
    </location>
</feature>
<dbReference type="SUPFAM" id="SSF56645">
    <property type="entry name" value="Acyl-CoA dehydrogenase NM domain-like"/>
    <property type="match status" value="1"/>
</dbReference>
<evidence type="ECO:0000256" key="3">
    <source>
        <dbReference type="ARBA" id="ARBA00022630"/>
    </source>
</evidence>
<dbReference type="PANTHER" id="PTHR42803:SF1">
    <property type="entry name" value="BROAD-SPECIFICITY LINEAR ACYL-COA DEHYDROGENASE FADE5"/>
    <property type="match status" value="1"/>
</dbReference>
<comment type="caution">
    <text evidence="8">The sequence shown here is derived from an EMBL/GenBank/DDBJ whole genome shotgun (WGS) entry which is preliminary data.</text>
</comment>
<evidence type="ECO:0000256" key="4">
    <source>
        <dbReference type="ARBA" id="ARBA00022827"/>
    </source>
</evidence>
<dbReference type="InterPro" id="IPR006091">
    <property type="entry name" value="Acyl-CoA_Oxase/DH_mid-dom"/>
</dbReference>
<dbReference type="Proteomes" id="UP001367030">
    <property type="component" value="Unassembled WGS sequence"/>
</dbReference>
<dbReference type="Gene3D" id="1.20.140.10">
    <property type="entry name" value="Butyryl-CoA Dehydrogenase, subunit A, domain 3"/>
    <property type="match status" value="1"/>
</dbReference>
<sequence>MDYQPRPEDQRFILDAVLGASCRLNGLAPFGEFDAPLQSQLLEEAGRFIGEVIAPLNRVGDEAGCRFDQGSVTTPPGFREAYRAFWQAGWPALSAAPEDGGQGLPALLSAIVSEWLSAANQGFNMAPGLLHGAYECLKHHGNDELKQHYLPKLASGEWLATMCLTEAHAGSDLGQVRTRATPQADGSHRVSGSKIFISGGEHDLSDNIVHLVLCRLPDAPAGPKGLSLVLAPKLLPDGTRNAIHCERIEEKMGLHGSPTCQMRLDEATCWLIGEPSRGLQAMFVMMNSARLLVALQGIGLLDAAWQKADAYARERRQMRAPQVPASRGPNDAADLIVEHPAMRRILDTQRAWIDGARVLTYRTALLLDVAKHDADKGVRERAQRWCALITPVLKAACTQQGFQGASECLQVFGGHGYVRESGVEQIVRDARVSMIYEGTNEIQAIDLLVRKVLPDGGTGMGKLLVELRDELEASRDTDADAQRRLAQLRYLTTTVAMASHADPALPYEVADDYLRVVMLTLMAWAWARIDVAASDEADLARWSVPAAAFRRHVLPEFDMRLGMVKRACEAVSLQPAA</sequence>
<evidence type="ECO:0000313" key="8">
    <source>
        <dbReference type="EMBL" id="MEJ8855742.1"/>
    </source>
</evidence>
<feature type="domain" description="Acyl-CoA dehydrogenase/oxidase C-terminal" evidence="5">
    <location>
        <begin position="277"/>
        <end position="445"/>
    </location>
</feature>
<dbReference type="InterPro" id="IPR009075">
    <property type="entry name" value="AcylCo_DH/oxidase_C"/>
</dbReference>
<comment type="similarity">
    <text evidence="2">Belongs to the acyl-CoA dehydrogenase family.</text>
</comment>
<dbReference type="SUPFAM" id="SSF47203">
    <property type="entry name" value="Acyl-CoA dehydrogenase C-terminal domain-like"/>
    <property type="match status" value="1"/>
</dbReference>
<dbReference type="Pfam" id="PF02771">
    <property type="entry name" value="Acyl-CoA_dh_N"/>
    <property type="match status" value="1"/>
</dbReference>
<name>A0ABU8XAP7_9BURK</name>
<gene>
    <name evidence="8" type="ORF">WKW79_14255</name>
</gene>
<dbReference type="InterPro" id="IPR013786">
    <property type="entry name" value="AcylCoA_DH/ox_N"/>
</dbReference>
<dbReference type="EMBL" id="JBBKZS010000005">
    <property type="protein sequence ID" value="MEJ8855742.1"/>
    <property type="molecule type" value="Genomic_DNA"/>
</dbReference>
<keyword evidence="3" id="KW-0285">Flavoprotein</keyword>